<dbReference type="AlphaFoldDB" id="A0A0B2ULJ1"/>
<protein>
    <recommendedName>
        <fullName evidence="1">MHD domain-containing protein</fullName>
    </recommendedName>
</protein>
<dbReference type="Proteomes" id="UP000031056">
    <property type="component" value="Unassembled WGS sequence"/>
</dbReference>
<organism evidence="2 3">
    <name type="scientific">Ordospora colligata OC4</name>
    <dbReference type="NCBI Taxonomy" id="1354746"/>
    <lineage>
        <taxon>Eukaryota</taxon>
        <taxon>Fungi</taxon>
        <taxon>Fungi incertae sedis</taxon>
        <taxon>Microsporidia</taxon>
        <taxon>Ordosporidae</taxon>
        <taxon>Ordospora</taxon>
    </lineage>
</organism>
<dbReference type="PROSITE" id="PS51072">
    <property type="entry name" value="MHD"/>
    <property type="match status" value="1"/>
</dbReference>
<dbReference type="Gene3D" id="2.60.40.1170">
    <property type="entry name" value="Mu homology domain, subdomain B"/>
    <property type="match status" value="2"/>
</dbReference>
<proteinExistence type="predicted"/>
<dbReference type="SUPFAM" id="SSF49447">
    <property type="entry name" value="Second domain of Mu2 adaptin subunit (ap50) of ap2 adaptor"/>
    <property type="match status" value="1"/>
</dbReference>
<reference evidence="2 3" key="1">
    <citation type="journal article" date="2014" name="MBio">
        <title>The Ordospora colligata genome; evolution of extreme reduction in microsporidia and host-to-parasite horizontal gene transfer.</title>
        <authorList>
            <person name="Pombert J.-F."/>
            <person name="Haag K.L."/>
            <person name="Beidas S."/>
            <person name="Ebert D."/>
            <person name="Keeling P.J."/>
        </authorList>
    </citation>
    <scope>NUCLEOTIDE SEQUENCE [LARGE SCALE GENOMIC DNA]</scope>
    <source>
        <strain evidence="2 3">OC4</strain>
    </source>
</reference>
<keyword evidence="3" id="KW-1185">Reference proteome</keyword>
<dbReference type="OrthoDB" id="2189860at2759"/>
<evidence type="ECO:0000313" key="2">
    <source>
        <dbReference type="EMBL" id="KHN70203.1"/>
    </source>
</evidence>
<dbReference type="HOGENOM" id="CLU_826469_0_0_1"/>
<gene>
    <name evidence="2" type="ORF">M896_020370</name>
</gene>
<accession>A0A0B2ULJ1</accession>
<feature type="domain" description="MHD" evidence="1">
    <location>
        <begin position="115"/>
        <end position="334"/>
    </location>
</feature>
<dbReference type="VEuPathDB" id="MicrosporidiaDB:M896_020370"/>
<sequence>MIEEIFIVRHDGKILYGDTGKYFGSIGDVVSEDEGAQLLRVRMNDVVVGVLYKSMSGISALKYLERLRIRLERSIGMICEKNVLGNYFQLFRIISKPEKEVRDGRGKHFFAGISNYNGYLDVFERHNAIVDRDRIVMNKAEGSVYLKTVFGEERMIKIAIDKLDAQTIEYKSNEVIHNEVNGIKIEIKSSGIESEVFRYYAVRNMRPLVIVYEEEGGYVVKCSKPTKFDELVVFLPVPREALKVVHRHKAGSSVYDEVNNVVRWDLSGVVVMSEKIEYYAEGFGVREDMRSIRVHFMAKDWNDCMVKIESAECVEHPMNFWIRYAVVSGKYEMRVDMNKTKGKTDKACVGIEPTPTDYESVVLPLN</sequence>
<dbReference type="EMBL" id="JOKQ01000002">
    <property type="protein sequence ID" value="KHN70203.1"/>
    <property type="molecule type" value="Genomic_DNA"/>
</dbReference>
<dbReference type="Pfam" id="PF00928">
    <property type="entry name" value="Adap_comp_sub"/>
    <property type="match status" value="1"/>
</dbReference>
<dbReference type="RefSeq" id="XP_014564245.1">
    <property type="nucleotide sequence ID" value="XM_014708759.1"/>
</dbReference>
<comment type="caution">
    <text evidence="2">The sequence shown here is derived from an EMBL/GenBank/DDBJ whole genome shotgun (WGS) entry which is preliminary data.</text>
</comment>
<dbReference type="InterPro" id="IPR036168">
    <property type="entry name" value="AP2_Mu_C_sf"/>
</dbReference>
<evidence type="ECO:0000259" key="1">
    <source>
        <dbReference type="PROSITE" id="PS51072"/>
    </source>
</evidence>
<name>A0A0B2ULJ1_9MICR</name>
<dbReference type="InterPro" id="IPR028565">
    <property type="entry name" value="MHD"/>
</dbReference>
<evidence type="ECO:0000313" key="3">
    <source>
        <dbReference type="Proteomes" id="UP000031056"/>
    </source>
</evidence>
<dbReference type="InParanoid" id="A0A0B2ULJ1"/>
<dbReference type="GeneID" id="26261132"/>